<keyword evidence="3" id="KW-1185">Reference proteome</keyword>
<comment type="caution">
    <text evidence="2">The sequence shown here is derived from an EMBL/GenBank/DDBJ whole genome shotgun (WGS) entry which is preliminary data.</text>
</comment>
<dbReference type="Proteomes" id="UP001266305">
    <property type="component" value="Unassembled WGS sequence"/>
</dbReference>
<evidence type="ECO:0000256" key="1">
    <source>
        <dbReference type="SAM" id="MobiDB-lite"/>
    </source>
</evidence>
<sequence length="271" mass="27969">MKAASLSNGTSCGRGGTGPESTRKLSLWASKTRPLAPRAQPRRGRAGLQRGEAHHDWRRSARAGAASGGPRPAPSPPPGAEGRASRRFSSQCCLLPAAAALPASPPTTLLPDRRPEGVAVPLLRSRGLGAVAVGSAQEAGKSPEALHASGLSFPFRADGWRIGGPARSATRKATPVPGPDRCPGGRAPGPRALSPGAPPRPELQAGEFERPGGQPELPRHAPPPRAGDLQLPSVPSLQLEGAWAPRRCCGGERRLSSPEDPARPRGSFGPT</sequence>
<dbReference type="EMBL" id="JASSZA010000003">
    <property type="protein sequence ID" value="KAK2115461.1"/>
    <property type="molecule type" value="Genomic_DNA"/>
</dbReference>
<organism evidence="2 3">
    <name type="scientific">Saguinus oedipus</name>
    <name type="common">Cotton-top tamarin</name>
    <name type="synonym">Oedipomidas oedipus</name>
    <dbReference type="NCBI Taxonomy" id="9490"/>
    <lineage>
        <taxon>Eukaryota</taxon>
        <taxon>Metazoa</taxon>
        <taxon>Chordata</taxon>
        <taxon>Craniata</taxon>
        <taxon>Vertebrata</taxon>
        <taxon>Euteleostomi</taxon>
        <taxon>Mammalia</taxon>
        <taxon>Eutheria</taxon>
        <taxon>Euarchontoglires</taxon>
        <taxon>Primates</taxon>
        <taxon>Haplorrhini</taxon>
        <taxon>Platyrrhini</taxon>
        <taxon>Cebidae</taxon>
        <taxon>Callitrichinae</taxon>
        <taxon>Saguinus</taxon>
    </lineage>
</organism>
<feature type="compositionally biased region" description="Basic and acidic residues" evidence="1">
    <location>
        <begin position="249"/>
        <end position="263"/>
    </location>
</feature>
<gene>
    <name evidence="2" type="ORF">P7K49_006087</name>
</gene>
<proteinExistence type="predicted"/>
<feature type="region of interest" description="Disordered" evidence="1">
    <location>
        <begin position="1"/>
        <end position="88"/>
    </location>
</feature>
<protein>
    <submittedName>
        <fullName evidence="2">Uncharacterized protein</fullName>
    </submittedName>
</protein>
<evidence type="ECO:0000313" key="2">
    <source>
        <dbReference type="EMBL" id="KAK2115461.1"/>
    </source>
</evidence>
<feature type="compositionally biased region" description="Polar residues" evidence="1">
    <location>
        <begin position="1"/>
        <end position="11"/>
    </location>
</feature>
<reference evidence="2 3" key="1">
    <citation type="submission" date="2023-05" db="EMBL/GenBank/DDBJ databases">
        <title>B98-5 Cell Line De Novo Hybrid Assembly: An Optical Mapping Approach.</title>
        <authorList>
            <person name="Kananen K."/>
            <person name="Auerbach J.A."/>
            <person name="Kautto E."/>
            <person name="Blachly J.S."/>
        </authorList>
    </citation>
    <scope>NUCLEOTIDE SEQUENCE [LARGE SCALE GENOMIC DNA]</scope>
    <source>
        <strain evidence="2">B95-8</strain>
        <tissue evidence="2">Cell line</tissue>
    </source>
</reference>
<evidence type="ECO:0000313" key="3">
    <source>
        <dbReference type="Proteomes" id="UP001266305"/>
    </source>
</evidence>
<accession>A0ABQ9W257</accession>
<name>A0ABQ9W257_SAGOE</name>
<feature type="region of interest" description="Disordered" evidence="1">
    <location>
        <begin position="156"/>
        <end position="271"/>
    </location>
</feature>